<dbReference type="InterPro" id="IPR026620">
    <property type="entry name" value="TMEM177"/>
</dbReference>
<accession>E9IA34</accession>
<feature type="transmembrane region" description="Helical" evidence="1">
    <location>
        <begin position="44"/>
        <end position="66"/>
    </location>
</feature>
<evidence type="ECO:0008006" key="3">
    <source>
        <dbReference type="Google" id="ProtNLM"/>
    </source>
</evidence>
<dbReference type="EMBL" id="GL761961">
    <property type="protein sequence ID" value="EFZ22571.1"/>
    <property type="molecule type" value="Genomic_DNA"/>
</dbReference>
<evidence type="ECO:0000256" key="1">
    <source>
        <dbReference type="SAM" id="Phobius"/>
    </source>
</evidence>
<feature type="transmembrane region" description="Helical" evidence="1">
    <location>
        <begin position="227"/>
        <end position="247"/>
    </location>
</feature>
<sequence>MQCKQRCVTGYVVLGYVSQIEKAREREVISSVSMNVFSFKYRNVILGVTATVIGYYTVLMPHTVFLKKYRYVMATYQLGKETPLGSKIEQRIQRVMDDLKLPVDVRDAVKPFSVFGFDLFHAGTLSAKYGAILGIPANFISTTEELRENLQIKEESVDWTRQDAQAFLRAMRLSESAQKFAIARELLRIQAEEPYFNSLGLAVIIATLLTLYSFVSYRFRLREGNAMMRRTFYVVFPVFGATLWFGMKDYRSHRLDMENDEALCRLGPEYIKGGQEFYDKLLIRNKALRSLLGTEGKSIFTVHGNEETLLRQKHVPISQRKDYFDSHLRNLEGMK</sequence>
<dbReference type="PANTHER" id="PTHR21824">
    <property type="entry name" value="TRANSMEMBRANE PROTEIN 177"/>
    <property type="match status" value="1"/>
</dbReference>
<organism>
    <name type="scientific">Solenopsis invicta</name>
    <name type="common">Red imported fire ant</name>
    <name type="synonym">Solenopsis wagneri</name>
    <dbReference type="NCBI Taxonomy" id="13686"/>
    <lineage>
        <taxon>Eukaryota</taxon>
        <taxon>Metazoa</taxon>
        <taxon>Ecdysozoa</taxon>
        <taxon>Arthropoda</taxon>
        <taxon>Hexapoda</taxon>
        <taxon>Insecta</taxon>
        <taxon>Pterygota</taxon>
        <taxon>Neoptera</taxon>
        <taxon>Endopterygota</taxon>
        <taxon>Hymenoptera</taxon>
        <taxon>Apocrita</taxon>
        <taxon>Aculeata</taxon>
        <taxon>Formicoidea</taxon>
        <taxon>Formicidae</taxon>
        <taxon>Myrmicinae</taxon>
        <taxon>Solenopsis</taxon>
    </lineage>
</organism>
<evidence type="ECO:0000313" key="2">
    <source>
        <dbReference type="EMBL" id="EFZ22571.1"/>
    </source>
</evidence>
<dbReference type="HOGENOM" id="CLU_074208_0_0_1"/>
<feature type="non-terminal residue" evidence="2">
    <location>
        <position position="335"/>
    </location>
</feature>
<keyword evidence="1" id="KW-1133">Transmembrane helix</keyword>
<dbReference type="GO" id="GO:0016020">
    <property type="term" value="C:membrane"/>
    <property type="evidence" value="ECO:0007669"/>
    <property type="project" value="TreeGrafter"/>
</dbReference>
<keyword evidence="1" id="KW-0472">Membrane</keyword>
<feature type="transmembrane region" description="Helical" evidence="1">
    <location>
        <begin position="194"/>
        <end position="215"/>
    </location>
</feature>
<name>E9IA34_SOLIN</name>
<dbReference type="OMA" id="HTFGLKY"/>
<dbReference type="AlphaFoldDB" id="E9IA34"/>
<gene>
    <name evidence="2" type="ORF">SINV_03046</name>
</gene>
<protein>
    <recommendedName>
        <fullName evidence="3">Transmembrane protein 177</fullName>
    </recommendedName>
</protein>
<reference evidence="2" key="1">
    <citation type="journal article" date="2011" name="Proc. Natl. Acad. Sci. U.S.A.">
        <title>The genome of the fire ant Solenopsis invicta.</title>
        <authorList>
            <person name="Wurm Y."/>
            <person name="Wang J."/>
            <person name="Riba-Grognuz O."/>
            <person name="Corona M."/>
            <person name="Nygaard S."/>
            <person name="Hunt B.G."/>
            <person name="Ingram K.K."/>
            <person name="Falquet L."/>
            <person name="Nipitwattanaphon M."/>
            <person name="Gotzek D."/>
            <person name="Dijkstra M.B."/>
            <person name="Oettler J."/>
            <person name="Comtesse F."/>
            <person name="Shih C.J."/>
            <person name="Wu W.J."/>
            <person name="Yang C.C."/>
            <person name="Thomas J."/>
            <person name="Beaudoing E."/>
            <person name="Pradervand S."/>
            <person name="Flegel V."/>
            <person name="Cook E.D."/>
            <person name="Fabbretti R."/>
            <person name="Stockinger H."/>
            <person name="Long L."/>
            <person name="Farmerie W.G."/>
            <person name="Oakey J."/>
            <person name="Boomsma J.J."/>
            <person name="Pamilo P."/>
            <person name="Yi S.V."/>
            <person name="Heinze J."/>
            <person name="Goodisman M.A."/>
            <person name="Farinelli L."/>
            <person name="Harshman K."/>
            <person name="Hulo N."/>
            <person name="Cerutti L."/>
            <person name="Xenarios I."/>
            <person name="Shoemaker D."/>
            <person name="Keller L."/>
        </authorList>
    </citation>
    <scope>NUCLEOTIDE SEQUENCE [LARGE SCALE GENOMIC DNA]</scope>
</reference>
<proteinExistence type="predicted"/>
<dbReference type="PANTHER" id="PTHR21824:SF4">
    <property type="entry name" value="TRANSMEMBRANE PROTEIN 177"/>
    <property type="match status" value="1"/>
</dbReference>
<keyword evidence="1" id="KW-0812">Transmembrane</keyword>